<dbReference type="PANTHER" id="PTHR14716">
    <property type="entry name" value="CILIA- AND FLAGELLA-ASSOCIATED PROTEIN 69"/>
    <property type="match status" value="1"/>
</dbReference>
<dbReference type="Proteomes" id="UP000301870">
    <property type="component" value="Chromosome Z"/>
</dbReference>
<dbReference type="InterPro" id="IPR048733">
    <property type="entry name" value="CFA69_ARM_dom"/>
</dbReference>
<evidence type="ECO:0000259" key="2">
    <source>
        <dbReference type="Pfam" id="PF21049"/>
    </source>
</evidence>
<feature type="compositionally biased region" description="Polar residues" evidence="1">
    <location>
        <begin position="1"/>
        <end position="26"/>
    </location>
</feature>
<evidence type="ECO:0000313" key="3">
    <source>
        <dbReference type="Proteomes" id="UP000301870"/>
    </source>
</evidence>
<keyword evidence="3" id="KW-1185">Reference proteome</keyword>
<dbReference type="OrthoDB" id="191673at2759"/>
<accession>A0A9J7EKD8</accession>
<feature type="region of interest" description="Disordered" evidence="1">
    <location>
        <begin position="1"/>
        <end position="34"/>
    </location>
</feature>
<gene>
    <name evidence="4" type="primary">LOC111360563</name>
</gene>
<reference evidence="4" key="1">
    <citation type="submission" date="2025-08" db="UniProtKB">
        <authorList>
            <consortium name="RefSeq"/>
        </authorList>
    </citation>
    <scope>IDENTIFICATION</scope>
    <source>
        <strain evidence="4">Ishihara</strain>
        <tissue evidence="4">Whole body</tissue>
    </source>
</reference>
<protein>
    <submittedName>
        <fullName evidence="4">Uncharacterized protein LOC111360563</fullName>
    </submittedName>
</protein>
<dbReference type="GO" id="GO:0097225">
    <property type="term" value="C:sperm midpiece"/>
    <property type="evidence" value="ECO:0007669"/>
    <property type="project" value="TreeGrafter"/>
</dbReference>
<proteinExistence type="predicted"/>
<dbReference type="InterPro" id="IPR048732">
    <property type="entry name" value="CFA69"/>
</dbReference>
<dbReference type="GO" id="GO:1902093">
    <property type="term" value="P:positive regulation of flagellated sperm motility"/>
    <property type="evidence" value="ECO:0007669"/>
    <property type="project" value="TreeGrafter"/>
</dbReference>
<dbReference type="GO" id="GO:0097730">
    <property type="term" value="C:non-motile cilium"/>
    <property type="evidence" value="ECO:0007669"/>
    <property type="project" value="TreeGrafter"/>
</dbReference>
<organism evidence="3 4">
    <name type="scientific">Spodoptera litura</name>
    <name type="common">Asian cotton leafworm</name>
    <dbReference type="NCBI Taxonomy" id="69820"/>
    <lineage>
        <taxon>Eukaryota</taxon>
        <taxon>Metazoa</taxon>
        <taxon>Ecdysozoa</taxon>
        <taxon>Arthropoda</taxon>
        <taxon>Hexapoda</taxon>
        <taxon>Insecta</taxon>
        <taxon>Pterygota</taxon>
        <taxon>Neoptera</taxon>
        <taxon>Endopterygota</taxon>
        <taxon>Lepidoptera</taxon>
        <taxon>Glossata</taxon>
        <taxon>Ditrysia</taxon>
        <taxon>Noctuoidea</taxon>
        <taxon>Noctuidae</taxon>
        <taxon>Amphipyrinae</taxon>
        <taxon>Spodoptera</taxon>
    </lineage>
</organism>
<name>A0A9J7EKD8_SPOLT</name>
<dbReference type="PANTHER" id="PTHR14716:SF0">
    <property type="entry name" value="CILIA- AND FLAGELLA-ASSOCIATED PROTEIN 69"/>
    <property type="match status" value="1"/>
</dbReference>
<evidence type="ECO:0000313" key="4">
    <source>
        <dbReference type="RefSeq" id="XP_022832291.1"/>
    </source>
</evidence>
<dbReference type="KEGG" id="sliu:111360563"/>
<evidence type="ECO:0000256" key="1">
    <source>
        <dbReference type="SAM" id="MobiDB-lite"/>
    </source>
</evidence>
<dbReference type="GeneID" id="111360563"/>
<dbReference type="AlphaFoldDB" id="A0A9J7EKD8"/>
<dbReference type="Pfam" id="PF21049">
    <property type="entry name" value="CFA69_ARM_rpt"/>
    <property type="match status" value="2"/>
</dbReference>
<feature type="domain" description="Cilia- and flagella-associated protein 69 ARM repeats" evidence="2">
    <location>
        <begin position="433"/>
        <end position="587"/>
    </location>
</feature>
<feature type="domain" description="Cilia- and flagella-associated protein 69 ARM repeats" evidence="2">
    <location>
        <begin position="707"/>
        <end position="920"/>
    </location>
</feature>
<dbReference type="RefSeq" id="XP_022832291.1">
    <property type="nucleotide sequence ID" value="XM_022976523.1"/>
</dbReference>
<sequence length="1077" mass="123609">MWNPEDSQSRLAPHPTEQSVSTNKISESLPLDEIDESTASSVVVPLPTKVHARKSKIWRDLGNVSEESSHTKFYKQNREKKEFEQTTREEFYSISESLSGSSDTFECIHGPHGKEYTAKGLLKRNLLKNLDPIPKDPKWTADCPPSFGWDMAQTLEDMVRCPTVERQIDRFQEHLSDFARISSNGYRVDVLSNVCVVLNYLLEAVADYPFLKPGLVSLLKNLNHPIFLVKASDVVTYFDMLRNFIGYIGFLLIELEDNTLFDIVAASLIWHLSAPDKMRGPGTVHLRHSLTAAAPVLRQTTVRMLAIARSHKFPIFLEIALLLAYDTAENCIEMMKENILENLFYRFNPYFPERQLESYDISPLDCHDPTVKLGESSVNMTTTLTIMLVLVKTTREYLDKNPKFKSQLPCPDCYAQRCFIWAYRYECRAREHRHERITLTVIAAVLNKIFGERLLLFSSIFMGDIISLSVLTELPPRTDWTATVNFTTGQQDVQFKKLLIFFVVDLLKTFPYNKFMMQSRYWLLGMVYLLDPGLCHLRARWSPPLFAELRKTALQALVCAIPLCDPSWVRDYGLIRRIMWYIEWYSENPYEISVLYWCVRLLQVATYHTRKPERDQAIQDLFNTHGIVIIIHLCQTLMEQKLPPVERSQAVLALSLRLLTSSVHMKRSVTCCVYPNIKWPNSVNSLARKMVDVVLYSLDKHFIVSDRWLVSLLNFIWEAIIWNPAYRERFVGNDGIYKLLDIITMTRPAVQCIALAVVCDIARAGDAVGQLVSWRANLGASNANPNVVQRGATIASLLASVFREGCRSLGVKLDENGVLQELNHPIMSEDVRNELENTDEYYAVNHSPLLCFAAEDMAGSCMSKAFAILHMLSEDLNDRVELADEAYNLYKNIKLTLEDEVTLVLCSHYLTLKLNEVWMETKVQCVKMFEPDSVVVDDFLNVGKGWAKEIKRQQEDVITKDRKKEREEECSLYAFLGRIRLNIALDALRTVRCVARSSDNARIRHAMLHDAVFAHHRRSLCVKNNAPTLLRTYKAPLDDQNITGQNVKVSSIRPKNRRDSLDFEMEVEISEETQTSE</sequence>